<dbReference type="GO" id="GO:0004519">
    <property type="term" value="F:endonuclease activity"/>
    <property type="evidence" value="ECO:0007669"/>
    <property type="project" value="UniProtKB-KW"/>
</dbReference>
<dbReference type="PANTHER" id="PTHR12302:SF3">
    <property type="entry name" value="SERINE_THREONINE-PROTEIN KINASE 31"/>
    <property type="match status" value="1"/>
</dbReference>
<feature type="chain" id="PRO_5021231081" evidence="4">
    <location>
        <begin position="24"/>
        <end position="166"/>
    </location>
</feature>
<dbReference type="OrthoDB" id="9805504at2"/>
<keyword evidence="7" id="KW-1185">Reference proteome</keyword>
<dbReference type="EMBL" id="SMLL01000006">
    <property type="protein sequence ID" value="TFY98114.1"/>
    <property type="molecule type" value="Genomic_DNA"/>
</dbReference>
<accession>A0A4Z0BJ04</accession>
<evidence type="ECO:0000259" key="5">
    <source>
        <dbReference type="PROSITE" id="PS50830"/>
    </source>
</evidence>
<comment type="caution">
    <text evidence="6">The sequence shown here is derived from an EMBL/GenBank/DDBJ whole genome shotgun (WGS) entry which is preliminary data.</text>
</comment>
<feature type="signal peptide" evidence="4">
    <location>
        <begin position="1"/>
        <end position="23"/>
    </location>
</feature>
<keyword evidence="2" id="KW-0255">Endonuclease</keyword>
<dbReference type="AlphaFoldDB" id="A0A4Z0BJ04"/>
<dbReference type="InterPro" id="IPR016071">
    <property type="entry name" value="Staphylococal_nuclease_OB-fold"/>
</dbReference>
<dbReference type="GO" id="GO:0016787">
    <property type="term" value="F:hydrolase activity"/>
    <property type="evidence" value="ECO:0007669"/>
    <property type="project" value="UniProtKB-KW"/>
</dbReference>
<dbReference type="InterPro" id="IPR035437">
    <property type="entry name" value="SNase_OB-fold_sf"/>
</dbReference>
<evidence type="ECO:0000256" key="3">
    <source>
        <dbReference type="ARBA" id="ARBA00022801"/>
    </source>
</evidence>
<keyword evidence="1" id="KW-0540">Nuclease</keyword>
<evidence type="ECO:0000256" key="2">
    <source>
        <dbReference type="ARBA" id="ARBA00022759"/>
    </source>
</evidence>
<dbReference type="PANTHER" id="PTHR12302">
    <property type="entry name" value="EBNA2 BINDING PROTEIN P100"/>
    <property type="match status" value="1"/>
</dbReference>
<reference evidence="6 7" key="1">
    <citation type="submission" date="2019-03" db="EMBL/GenBank/DDBJ databases">
        <title>Ramlibacter rhizophilus CCTCC AB2015357, whole genome shotgun sequence.</title>
        <authorList>
            <person name="Zhang X."/>
            <person name="Feng G."/>
            <person name="Zhu H."/>
        </authorList>
    </citation>
    <scope>NUCLEOTIDE SEQUENCE [LARGE SCALE GENOMIC DNA]</scope>
    <source>
        <strain evidence="6 7">CCTCC AB2015357</strain>
    </source>
</reference>
<keyword evidence="4" id="KW-0732">Signal</keyword>
<keyword evidence="3" id="KW-0378">Hydrolase</keyword>
<dbReference type="Proteomes" id="UP000297564">
    <property type="component" value="Unassembled WGS sequence"/>
</dbReference>
<dbReference type="SUPFAM" id="SSF50199">
    <property type="entry name" value="Staphylococcal nuclease"/>
    <property type="match status" value="1"/>
</dbReference>
<evidence type="ECO:0000313" key="7">
    <source>
        <dbReference type="Proteomes" id="UP000297564"/>
    </source>
</evidence>
<dbReference type="Pfam" id="PF00565">
    <property type="entry name" value="SNase"/>
    <property type="match status" value="1"/>
</dbReference>
<name>A0A4Z0BJ04_9BURK</name>
<protein>
    <submittedName>
        <fullName evidence="6">Thermonuclease family protein</fullName>
    </submittedName>
</protein>
<feature type="domain" description="TNase-like" evidence="5">
    <location>
        <begin position="26"/>
        <end position="148"/>
    </location>
</feature>
<proteinExistence type="predicted"/>
<gene>
    <name evidence="6" type="ORF">EZ242_16860</name>
</gene>
<organism evidence="6 7">
    <name type="scientific">Ramlibacter rhizophilus</name>
    <dbReference type="NCBI Taxonomy" id="1781167"/>
    <lineage>
        <taxon>Bacteria</taxon>
        <taxon>Pseudomonadati</taxon>
        <taxon>Pseudomonadota</taxon>
        <taxon>Betaproteobacteria</taxon>
        <taxon>Burkholderiales</taxon>
        <taxon>Comamonadaceae</taxon>
        <taxon>Ramlibacter</taxon>
    </lineage>
</organism>
<dbReference type="Gene3D" id="2.40.50.90">
    <property type="match status" value="1"/>
</dbReference>
<evidence type="ECO:0000313" key="6">
    <source>
        <dbReference type="EMBL" id="TFY98114.1"/>
    </source>
</evidence>
<dbReference type="PROSITE" id="PS50830">
    <property type="entry name" value="TNASE_3"/>
    <property type="match status" value="1"/>
</dbReference>
<evidence type="ECO:0000256" key="4">
    <source>
        <dbReference type="SAM" id="SignalP"/>
    </source>
</evidence>
<evidence type="ECO:0000256" key="1">
    <source>
        <dbReference type="ARBA" id="ARBA00022722"/>
    </source>
</evidence>
<dbReference type="RefSeq" id="WP_135286347.1">
    <property type="nucleotide sequence ID" value="NZ_SMLL01000006.1"/>
</dbReference>
<sequence>MRTRSLGLLLSLLLCLAGLQAQAATRTLRGTVSHVTDGDSLWLRPASGGAPQALRLRGIDAPEICQEHGPAARRALAALVEGRPVVVRLRGRDAYQRLLGELATASHGDVGAWMVAQGHAWAPSRSRSNRYAQAQARAQAERRGLWAQPHAVEPRVFRRRHGSCAR</sequence>
<dbReference type="SMART" id="SM00318">
    <property type="entry name" value="SNc"/>
    <property type="match status" value="1"/>
</dbReference>